<proteinExistence type="predicted"/>
<dbReference type="InterPro" id="IPR009875">
    <property type="entry name" value="PilZ_domain"/>
</dbReference>
<accession>A0ABS4JFE2</accession>
<evidence type="ECO:0000259" key="1">
    <source>
        <dbReference type="Pfam" id="PF07238"/>
    </source>
</evidence>
<dbReference type="Gene3D" id="2.40.10.220">
    <property type="entry name" value="predicted glycosyltransferase like domains"/>
    <property type="match status" value="1"/>
</dbReference>
<protein>
    <recommendedName>
        <fullName evidence="1">PilZ domain-containing protein</fullName>
    </recommendedName>
</protein>
<gene>
    <name evidence="2" type="ORF">J2Z69_001464</name>
</gene>
<dbReference type="RefSeq" id="WP_209860670.1">
    <property type="nucleotide sequence ID" value="NZ_JAGGLD010000002.1"/>
</dbReference>
<reference evidence="2 3" key="1">
    <citation type="submission" date="2021-03" db="EMBL/GenBank/DDBJ databases">
        <title>Genomic Encyclopedia of Type Strains, Phase IV (KMG-IV): sequencing the most valuable type-strain genomes for metagenomic binning, comparative biology and taxonomic classification.</title>
        <authorList>
            <person name="Goeker M."/>
        </authorList>
    </citation>
    <scope>NUCLEOTIDE SEQUENCE [LARGE SCALE GENOMIC DNA]</scope>
    <source>
        <strain evidence="2 3">DSM 26806</strain>
    </source>
</reference>
<name>A0ABS4JFE2_9BACL</name>
<evidence type="ECO:0000313" key="3">
    <source>
        <dbReference type="Proteomes" id="UP001519288"/>
    </source>
</evidence>
<dbReference type="Pfam" id="PF07238">
    <property type="entry name" value="PilZ"/>
    <property type="match status" value="1"/>
</dbReference>
<evidence type="ECO:0000313" key="2">
    <source>
        <dbReference type="EMBL" id="MBP2000433.1"/>
    </source>
</evidence>
<keyword evidence="3" id="KW-1185">Reference proteome</keyword>
<feature type="domain" description="PilZ" evidence="1">
    <location>
        <begin position="19"/>
        <end position="119"/>
    </location>
</feature>
<sequence length="134" mass="15358">MNLHSDTYSAINHRKEPFRYSLELPLPCAIEINEINGKAMNTKLAEAELIDLSRGGCKIRIPLDLHASAHTIRGKIHLQLNEEKLIFNTEIRWQNSQQSDHYLYGLALYLNTEDQEKLNAELRTMAGSNKIKVN</sequence>
<dbReference type="Proteomes" id="UP001519288">
    <property type="component" value="Unassembled WGS sequence"/>
</dbReference>
<comment type="caution">
    <text evidence="2">The sequence shown here is derived from an EMBL/GenBank/DDBJ whole genome shotgun (WGS) entry which is preliminary data.</text>
</comment>
<dbReference type="EMBL" id="JAGGLD010000002">
    <property type="protein sequence ID" value="MBP2000433.1"/>
    <property type="molecule type" value="Genomic_DNA"/>
</dbReference>
<organism evidence="2 3">
    <name type="scientific">Paenibacillus shirakamiensis</name>
    <dbReference type="NCBI Taxonomy" id="1265935"/>
    <lineage>
        <taxon>Bacteria</taxon>
        <taxon>Bacillati</taxon>
        <taxon>Bacillota</taxon>
        <taxon>Bacilli</taxon>
        <taxon>Bacillales</taxon>
        <taxon>Paenibacillaceae</taxon>
        <taxon>Paenibacillus</taxon>
    </lineage>
</organism>